<evidence type="ECO:0000256" key="3">
    <source>
        <dbReference type="SAM" id="SignalP"/>
    </source>
</evidence>
<dbReference type="PANTHER" id="PTHR30035:SF3">
    <property type="entry name" value="INTERMEMBRANE PHOSPHOLIPID TRANSPORT SYSTEM LIPOPROTEIN MLAA"/>
    <property type="match status" value="1"/>
</dbReference>
<keyword evidence="4" id="KW-0449">Lipoprotein</keyword>
<reference evidence="4 5" key="1">
    <citation type="journal article" date="2021" name="bioRxiv">
        <title>Unraveling nitrogen, sulfur and carbon metabolic pathways and microbial community transcriptional responses to substrate deprivation and toxicity stresses in a bioreactor mimicking anoxic brackish coastal sediment conditions.</title>
        <authorList>
            <person name="Martins P.D."/>
            <person name="Echeveste M.J."/>
            <person name="Arshad A."/>
            <person name="Kurth J."/>
            <person name="Ouboter H."/>
            <person name="Jetten M.S.M."/>
            <person name="Welte C.U."/>
        </authorList>
    </citation>
    <scope>NUCLEOTIDE SEQUENCE [LARGE SCALE GENOMIC DNA]</scope>
    <source>
        <strain evidence="4">MAG_38</strain>
    </source>
</reference>
<evidence type="ECO:0000313" key="4">
    <source>
        <dbReference type="EMBL" id="MBZ0158906.1"/>
    </source>
</evidence>
<dbReference type="AlphaFoldDB" id="A0AAJ1AGT3"/>
<feature type="signal peptide" evidence="3">
    <location>
        <begin position="1"/>
        <end position="32"/>
    </location>
</feature>
<accession>A0AAJ1AGT3</accession>
<dbReference type="PANTHER" id="PTHR30035">
    <property type="entry name" value="LIPOPROTEIN VACJ-RELATED"/>
    <property type="match status" value="1"/>
</dbReference>
<gene>
    <name evidence="4" type="ORF">K8G79_01955</name>
</gene>
<comment type="caution">
    <text evidence="4">The sequence shown here is derived from an EMBL/GenBank/DDBJ whole genome shotgun (WGS) entry which is preliminary data.</text>
</comment>
<protein>
    <submittedName>
        <fullName evidence="4">VacJ family lipoprotein</fullName>
    </submittedName>
</protein>
<evidence type="ECO:0000313" key="5">
    <source>
        <dbReference type="Proteomes" id="UP001197609"/>
    </source>
</evidence>
<dbReference type="GO" id="GO:0120010">
    <property type="term" value="P:intermembrane phospholipid transfer"/>
    <property type="evidence" value="ECO:0007669"/>
    <property type="project" value="TreeGrafter"/>
</dbReference>
<dbReference type="Pfam" id="PF04333">
    <property type="entry name" value="MlaA"/>
    <property type="match status" value="1"/>
</dbReference>
<dbReference type="PRINTS" id="PR01805">
    <property type="entry name" value="VACJLIPOPROT"/>
</dbReference>
<evidence type="ECO:0000256" key="1">
    <source>
        <dbReference type="ARBA" id="ARBA00010634"/>
    </source>
</evidence>
<comment type="similarity">
    <text evidence="1">Belongs to the MlaA family.</text>
</comment>
<proteinExistence type="inferred from homology"/>
<dbReference type="InterPro" id="IPR007428">
    <property type="entry name" value="MlaA"/>
</dbReference>
<evidence type="ECO:0000256" key="2">
    <source>
        <dbReference type="ARBA" id="ARBA00022729"/>
    </source>
</evidence>
<sequence length="256" mass="28177">MGYRPRKTLSWIGALAVAVVIVGAGGASSAMAEDPQSMDTIATQQVEGAVLLETEQIEEYDPWEPYNEEIFEFNHDVFDRYVLKPVATGWDYLPDPVQESLGNAFDNVGMPRRLVNNLLQAKFRGAGNELARFGINTTVGVVGLFDVAKTWGIEKSDEDTGQTLGVWGVGPGPYFILPFLPPLTVRDAFGFIADTAMDPINYFVPLAASFGRRAGDSVNARSQNLELFESVEESTVDLYSAVRNAYLQRRQRAIAE</sequence>
<dbReference type="GO" id="GO:0016020">
    <property type="term" value="C:membrane"/>
    <property type="evidence" value="ECO:0007669"/>
    <property type="project" value="InterPro"/>
</dbReference>
<feature type="chain" id="PRO_5042579302" evidence="3">
    <location>
        <begin position="33"/>
        <end position="256"/>
    </location>
</feature>
<keyword evidence="2 3" id="KW-0732">Signal</keyword>
<name>A0AAJ1AGT3_9BACT</name>
<dbReference type="EMBL" id="JAIOIU010000024">
    <property type="protein sequence ID" value="MBZ0158906.1"/>
    <property type="molecule type" value="Genomic_DNA"/>
</dbReference>
<dbReference type="Proteomes" id="UP001197609">
    <property type="component" value="Unassembled WGS sequence"/>
</dbReference>
<organism evidence="4 5">
    <name type="scientific">Candidatus Methylomirabilis tolerans</name>
    <dbReference type="NCBI Taxonomy" id="3123416"/>
    <lineage>
        <taxon>Bacteria</taxon>
        <taxon>Candidatus Methylomirabilota</taxon>
        <taxon>Candidatus Methylomirabilia</taxon>
        <taxon>Candidatus Methylomirabilales</taxon>
        <taxon>Candidatus Methylomirabilaceae</taxon>
        <taxon>Candidatus Methylomirabilis</taxon>
    </lineage>
</organism>